<comment type="caution">
    <text evidence="1">The sequence shown here is derived from an EMBL/GenBank/DDBJ whole genome shotgun (WGS) entry which is preliminary data.</text>
</comment>
<gene>
    <name evidence="1" type="ORF">XFLAVUS301_21650</name>
</gene>
<dbReference type="AlphaFoldDB" id="A0A9W6CLX3"/>
<organism evidence="1 2">
    <name type="scientific">Xanthobacter flavus</name>
    <dbReference type="NCBI Taxonomy" id="281"/>
    <lineage>
        <taxon>Bacteria</taxon>
        <taxon>Pseudomonadati</taxon>
        <taxon>Pseudomonadota</taxon>
        <taxon>Alphaproteobacteria</taxon>
        <taxon>Hyphomicrobiales</taxon>
        <taxon>Xanthobacteraceae</taxon>
        <taxon>Xanthobacter</taxon>
    </lineage>
</organism>
<dbReference type="Proteomes" id="UP001144397">
    <property type="component" value="Unassembled WGS sequence"/>
</dbReference>
<proteinExistence type="predicted"/>
<sequence length="111" mass="11371">MNQAAAFMPTDGLVVSCHLAGTAPFCCVEAERPTAFELASMVVQLPKPLGHKAGPSVEAGSGDRWSAWLASVAPRVRTPGGEVLPNGARGAVAALERAQAVKAAQHLLTVA</sequence>
<accession>A0A9W6CLX3</accession>
<reference evidence="1" key="1">
    <citation type="submission" date="2022-12" db="EMBL/GenBank/DDBJ databases">
        <title>Reference genome sequencing for broad-spectrum identification of bacterial and archaeal isolates by mass spectrometry.</title>
        <authorList>
            <person name="Sekiguchi Y."/>
            <person name="Tourlousse D.M."/>
        </authorList>
    </citation>
    <scope>NUCLEOTIDE SEQUENCE</scope>
    <source>
        <strain evidence="1">301</strain>
    </source>
</reference>
<name>A0A9W6CLX3_XANFL</name>
<protein>
    <submittedName>
        <fullName evidence="1">Uncharacterized protein</fullName>
    </submittedName>
</protein>
<evidence type="ECO:0000313" key="2">
    <source>
        <dbReference type="Proteomes" id="UP001144397"/>
    </source>
</evidence>
<dbReference type="EMBL" id="BSDO01000002">
    <property type="protein sequence ID" value="GLI22491.1"/>
    <property type="molecule type" value="Genomic_DNA"/>
</dbReference>
<evidence type="ECO:0000313" key="1">
    <source>
        <dbReference type="EMBL" id="GLI22491.1"/>
    </source>
</evidence>